<feature type="transmembrane region" description="Helical" evidence="1">
    <location>
        <begin position="25"/>
        <end position="43"/>
    </location>
</feature>
<keyword evidence="1" id="KW-0472">Membrane</keyword>
<accession>A0ABQ6VGX8</accession>
<proteinExistence type="predicted"/>
<name>A0ABQ6VGX8_9CORY</name>
<dbReference type="InterPro" id="IPR019692">
    <property type="entry name" value="CFP-6_PH"/>
</dbReference>
<evidence type="ECO:0000256" key="1">
    <source>
        <dbReference type="SAM" id="Phobius"/>
    </source>
</evidence>
<reference evidence="3 4" key="1">
    <citation type="submission" date="2019-10" db="EMBL/GenBank/DDBJ databases">
        <title>Corynebacterium sp novel species isolated from the respiratory tract of Marmot.</title>
        <authorList>
            <person name="Zhang G."/>
        </authorList>
    </citation>
    <scope>NUCLEOTIDE SEQUENCE [LARGE SCALE GENOMIC DNA]</scope>
    <source>
        <strain evidence="3 4">336</strain>
    </source>
</reference>
<keyword evidence="4" id="KW-1185">Reference proteome</keyword>
<gene>
    <name evidence="3" type="ORF">F8377_04940</name>
</gene>
<keyword evidence="1" id="KW-0812">Transmembrane</keyword>
<dbReference type="EMBL" id="WBZJ01000001">
    <property type="protein sequence ID" value="KAB3523679.1"/>
    <property type="molecule type" value="Genomic_DNA"/>
</dbReference>
<evidence type="ECO:0000313" key="3">
    <source>
        <dbReference type="EMBL" id="KAB3523679.1"/>
    </source>
</evidence>
<keyword evidence="1" id="KW-1133">Transmembrane helix</keyword>
<feature type="domain" description="Low molecular weight protein antigen 6 PH" evidence="2">
    <location>
        <begin position="44"/>
        <end position="114"/>
    </location>
</feature>
<evidence type="ECO:0000313" key="4">
    <source>
        <dbReference type="Proteomes" id="UP000436181"/>
    </source>
</evidence>
<dbReference type="Pfam" id="PF10756">
    <property type="entry name" value="bPH_6"/>
    <property type="match status" value="1"/>
</dbReference>
<dbReference type="Proteomes" id="UP000436181">
    <property type="component" value="Unassembled WGS sequence"/>
</dbReference>
<comment type="caution">
    <text evidence="3">The sequence shown here is derived from an EMBL/GenBank/DDBJ whole genome shotgun (WGS) entry which is preliminary data.</text>
</comment>
<sequence length="124" mass="14032">MAVHVFMAVVVNIGNTGVTVTVSDQLAFIGIGLVLCVVALSLLRPRVRANRHGVEVRNIVNAQFYTWDIIYGLSFPTTAKMARLELPDFEFVPMMALNIYDKQIIADRVEAFRRIEDKYMPDED</sequence>
<organism evidence="3 4">
    <name type="scientific">Corynebacterium zhongnanshanii</name>
    <dbReference type="NCBI Taxonomy" id="2768834"/>
    <lineage>
        <taxon>Bacteria</taxon>
        <taxon>Bacillati</taxon>
        <taxon>Actinomycetota</taxon>
        <taxon>Actinomycetes</taxon>
        <taxon>Mycobacteriales</taxon>
        <taxon>Corynebacteriaceae</taxon>
        <taxon>Corynebacterium</taxon>
    </lineage>
</organism>
<protein>
    <submittedName>
        <fullName evidence="3">PH domain-containing protein</fullName>
    </submittedName>
</protein>
<evidence type="ECO:0000259" key="2">
    <source>
        <dbReference type="Pfam" id="PF10756"/>
    </source>
</evidence>